<evidence type="ECO:0000313" key="8">
    <source>
        <dbReference type="Proteomes" id="UP000697998"/>
    </source>
</evidence>
<dbReference type="PANTHER" id="PTHR39210:SF1">
    <property type="entry name" value="HEPARIN-SULFATE LYASE"/>
    <property type="match status" value="1"/>
</dbReference>
<feature type="domain" description="Heparinase II/III-like C-terminal" evidence="5">
    <location>
        <begin position="425"/>
        <end position="583"/>
    </location>
</feature>
<dbReference type="Pfam" id="PF16889">
    <property type="entry name" value="Hepar_II_III_N"/>
    <property type="match status" value="1"/>
</dbReference>
<sequence>MGIKSTARTVLSTVLCRARSILNPPLGPYRPDLSDTTFIESLLSSSDSLHAAKETFAAGHHETARRHVVRHFVHRQTPKFFCDPIQIGTLTAILLRDRTAWVAALRARVDQDLNVGLRIVSMRGGPLAGQFEWAGIQPGPGDDDLFSAQPHRYGFLPRLALAAHYGMPTLGVIAQLINRWVEATEAGKGSGYLSPLVVLYRVLALNWTFVFAAGLHTGGDAPSDDLLFLILKILYADTEYLKDTIGKSYPNNHLLADGFAGWYFGTMFPEFPSAAQSREVGEELFLREVRRQFYDDGANFEHSTHYHELGCEMALAYLLLSRRNGIEPADDIVERLKRMLAFQLVLFGPEAIPLAIGDSTEDPLFPLDAEHGWGAGAMRELYRALFNPNVDAAPQDDLTVERAYWLLTGELVAPSPLPSPSGALPTSFDHGGFYMLADCGRRARLVFRSGPAENEPISAGHAHSDLLNVYLSVGGVPLIVGAGTYTYRFKTARWPPSTPDWRSYFAGPDSHNGLMLGADPYGAMVGDFRSRDVPCRVGLRRRVQAPLLAWLEFEVEGANVARGCRRGVVHIGGHYWVIYDLVPNSIRVMEGASIGLQFAPGSRTSIADGPVIDVTLGGQGCRICLSGGFRDPKLLVGSTKPLAGWVSPRYGELVPAPQLRARIAPGGDPCGFVIQASRGEGMSCSIVAEMVGNFCIAFRMVDREFVDVLLVRTSTSDSLMAAWDVEFGGALAWLRMVEDEIVDCRLAGVGELRYRGRSIRTADIAVLHLS</sequence>
<gene>
    <name evidence="7" type="ORF">IPJ27_06495</name>
</gene>
<accession>A0A935UGH5</accession>
<comment type="caution">
    <text evidence="7">The sequence shown here is derived from an EMBL/GenBank/DDBJ whole genome shotgun (WGS) entry which is preliminary data.</text>
</comment>
<evidence type="ECO:0000256" key="3">
    <source>
        <dbReference type="ARBA" id="ARBA00022764"/>
    </source>
</evidence>
<dbReference type="Pfam" id="PF07940">
    <property type="entry name" value="Hepar_II_III_C"/>
    <property type="match status" value="1"/>
</dbReference>
<dbReference type="InterPro" id="IPR031680">
    <property type="entry name" value="Hepar_II_III_N"/>
</dbReference>
<dbReference type="PANTHER" id="PTHR39210">
    <property type="entry name" value="HEPARIN-SULFATE LYASE"/>
    <property type="match status" value="1"/>
</dbReference>
<proteinExistence type="predicted"/>
<dbReference type="GO" id="GO:0016829">
    <property type="term" value="F:lyase activity"/>
    <property type="evidence" value="ECO:0007669"/>
    <property type="project" value="UniProtKB-KW"/>
</dbReference>
<organism evidence="7 8">
    <name type="scientific">Candidatus Accumulibacter proximus</name>
    <dbReference type="NCBI Taxonomy" id="2954385"/>
    <lineage>
        <taxon>Bacteria</taxon>
        <taxon>Pseudomonadati</taxon>
        <taxon>Pseudomonadota</taxon>
        <taxon>Betaproteobacteria</taxon>
        <taxon>Candidatus Accumulibacter</taxon>
    </lineage>
</organism>
<dbReference type="Gene3D" id="1.50.10.100">
    <property type="entry name" value="Chondroitin AC/alginate lyase"/>
    <property type="match status" value="1"/>
</dbReference>
<dbReference type="GO" id="GO:0042597">
    <property type="term" value="C:periplasmic space"/>
    <property type="evidence" value="ECO:0007669"/>
    <property type="project" value="UniProtKB-SubCell"/>
</dbReference>
<name>A0A935UGH5_9PROT</name>
<keyword evidence="2" id="KW-0732">Signal</keyword>
<dbReference type="Gene3D" id="2.70.98.70">
    <property type="match status" value="1"/>
</dbReference>
<evidence type="ECO:0000256" key="2">
    <source>
        <dbReference type="ARBA" id="ARBA00022729"/>
    </source>
</evidence>
<comment type="subcellular location">
    <subcellularLocation>
        <location evidence="1">Periplasm</location>
    </subcellularLocation>
</comment>
<dbReference type="InterPro" id="IPR012480">
    <property type="entry name" value="Hepar_II_III_C"/>
</dbReference>
<dbReference type="InterPro" id="IPR008929">
    <property type="entry name" value="Chondroitin_lyas"/>
</dbReference>
<reference evidence="7 8" key="1">
    <citation type="submission" date="2020-10" db="EMBL/GenBank/DDBJ databases">
        <title>Connecting structure to function with the recovery of over 1000 high-quality activated sludge metagenome-assembled genomes encoding full-length rRNA genes using long-read sequencing.</title>
        <authorList>
            <person name="Singleton C.M."/>
            <person name="Petriglieri F."/>
            <person name="Kristensen J.M."/>
            <person name="Kirkegaard R.H."/>
            <person name="Michaelsen T.Y."/>
            <person name="Andersen M.H."/>
            <person name="Karst S.M."/>
            <person name="Dueholm M.S."/>
            <person name="Nielsen P.H."/>
            <person name="Albertsen M."/>
        </authorList>
    </citation>
    <scope>NUCLEOTIDE SEQUENCE [LARGE SCALE GENOMIC DNA]</scope>
    <source>
        <strain evidence="7">EsbW_18-Q3-R4-48_BATAC.285</strain>
    </source>
</reference>
<evidence type="ECO:0000259" key="6">
    <source>
        <dbReference type="Pfam" id="PF16889"/>
    </source>
</evidence>
<evidence type="ECO:0000313" key="7">
    <source>
        <dbReference type="EMBL" id="MBK7674435.1"/>
    </source>
</evidence>
<keyword evidence="4 7" id="KW-0456">Lyase</keyword>
<keyword evidence="3" id="KW-0574">Periplasm</keyword>
<dbReference type="Proteomes" id="UP000697998">
    <property type="component" value="Unassembled WGS sequence"/>
</dbReference>
<feature type="domain" description="Heparin-sulfate lyase N-terminal" evidence="6">
    <location>
        <begin position="224"/>
        <end position="360"/>
    </location>
</feature>
<dbReference type="AlphaFoldDB" id="A0A935UGH5"/>
<evidence type="ECO:0000256" key="4">
    <source>
        <dbReference type="ARBA" id="ARBA00023239"/>
    </source>
</evidence>
<evidence type="ECO:0000256" key="1">
    <source>
        <dbReference type="ARBA" id="ARBA00004418"/>
    </source>
</evidence>
<evidence type="ECO:0000259" key="5">
    <source>
        <dbReference type="Pfam" id="PF07940"/>
    </source>
</evidence>
<protein>
    <submittedName>
        <fullName evidence="7">Alginate lyase family protein</fullName>
    </submittedName>
</protein>
<dbReference type="EMBL" id="JADJMH010000004">
    <property type="protein sequence ID" value="MBK7674435.1"/>
    <property type="molecule type" value="Genomic_DNA"/>
</dbReference>
<dbReference type="SUPFAM" id="SSF48230">
    <property type="entry name" value="Chondroitin AC/alginate lyase"/>
    <property type="match status" value="1"/>
</dbReference>